<keyword evidence="3" id="KW-1185">Reference proteome</keyword>
<reference evidence="2 3" key="1">
    <citation type="submission" date="2024-09" db="EMBL/GenBank/DDBJ databases">
        <title>Rethinking Asexuality: The Enigmatic Case of Functional Sexual Genes in Lepraria (Stereocaulaceae).</title>
        <authorList>
            <person name="Doellman M."/>
            <person name="Sun Y."/>
            <person name="Barcenas-Pena A."/>
            <person name="Lumbsch H.T."/>
            <person name="Grewe F."/>
        </authorList>
    </citation>
    <scope>NUCLEOTIDE SEQUENCE [LARGE SCALE GENOMIC DNA]</scope>
    <source>
        <strain evidence="2 3">Mercado 3170</strain>
    </source>
</reference>
<evidence type="ECO:0000256" key="1">
    <source>
        <dbReference type="SAM" id="MobiDB-lite"/>
    </source>
</evidence>
<sequence>MPFTPQACEEDDDAEDADAEDAEVTINRGLLERAIGALNALAPTLKDFLFAAGGHVGVDGATAEGWNSLAC</sequence>
<proteinExistence type="predicted"/>
<feature type="region of interest" description="Disordered" evidence="1">
    <location>
        <begin position="1"/>
        <end position="20"/>
    </location>
</feature>
<organism evidence="2 3">
    <name type="scientific">Stereocaulon virgatum</name>
    <dbReference type="NCBI Taxonomy" id="373712"/>
    <lineage>
        <taxon>Eukaryota</taxon>
        <taxon>Fungi</taxon>
        <taxon>Dikarya</taxon>
        <taxon>Ascomycota</taxon>
        <taxon>Pezizomycotina</taxon>
        <taxon>Lecanoromycetes</taxon>
        <taxon>OSLEUM clade</taxon>
        <taxon>Lecanoromycetidae</taxon>
        <taxon>Lecanorales</taxon>
        <taxon>Lecanorineae</taxon>
        <taxon>Stereocaulaceae</taxon>
        <taxon>Stereocaulon</taxon>
    </lineage>
</organism>
<dbReference type="Proteomes" id="UP001590950">
    <property type="component" value="Unassembled WGS sequence"/>
</dbReference>
<accession>A0ABR4A0P0</accession>
<evidence type="ECO:0000313" key="2">
    <source>
        <dbReference type="EMBL" id="KAL2039502.1"/>
    </source>
</evidence>
<feature type="compositionally biased region" description="Acidic residues" evidence="1">
    <location>
        <begin position="8"/>
        <end position="20"/>
    </location>
</feature>
<name>A0ABR4A0P0_9LECA</name>
<comment type="caution">
    <text evidence="2">The sequence shown here is derived from an EMBL/GenBank/DDBJ whole genome shotgun (WGS) entry which is preliminary data.</text>
</comment>
<dbReference type="EMBL" id="JBEFKJ010000025">
    <property type="protein sequence ID" value="KAL2039502.1"/>
    <property type="molecule type" value="Genomic_DNA"/>
</dbReference>
<protein>
    <submittedName>
        <fullName evidence="2">Uncharacterized protein</fullName>
    </submittedName>
</protein>
<gene>
    <name evidence="2" type="ORF">N7G274_007774</name>
</gene>
<evidence type="ECO:0000313" key="3">
    <source>
        <dbReference type="Proteomes" id="UP001590950"/>
    </source>
</evidence>